<comment type="caution">
    <text evidence="2">The sequence shown here is derived from an EMBL/GenBank/DDBJ whole genome shotgun (WGS) entry which is preliminary data.</text>
</comment>
<reference evidence="2" key="1">
    <citation type="submission" date="2021-01" db="EMBL/GenBank/DDBJ databases">
        <title>Whole genome shotgun sequence of Spirilliplanes yamanashiensis NBRC 15828.</title>
        <authorList>
            <person name="Komaki H."/>
            <person name="Tamura T."/>
        </authorList>
    </citation>
    <scope>NUCLEOTIDE SEQUENCE</scope>
    <source>
        <strain evidence="2">NBRC 15828</strain>
    </source>
</reference>
<dbReference type="Proteomes" id="UP000652013">
    <property type="component" value="Unassembled WGS sequence"/>
</dbReference>
<dbReference type="SUPFAM" id="SSF50475">
    <property type="entry name" value="FMN-binding split barrel"/>
    <property type="match status" value="1"/>
</dbReference>
<dbReference type="GO" id="GO:0016787">
    <property type="term" value="F:hydrolase activity"/>
    <property type="evidence" value="ECO:0007669"/>
    <property type="project" value="UniProtKB-KW"/>
</dbReference>
<dbReference type="InterPro" id="IPR011576">
    <property type="entry name" value="Pyridox_Oxase_N"/>
</dbReference>
<name>A0A8J3YAJ8_9ACTN</name>
<dbReference type="InterPro" id="IPR012349">
    <property type="entry name" value="Split_barrel_FMN-bd"/>
</dbReference>
<gene>
    <name evidence="2" type="ORF">Sya03_43050</name>
</gene>
<dbReference type="AlphaFoldDB" id="A0A8J3YAJ8"/>
<proteinExistence type="predicted"/>
<accession>A0A8J3YAJ8</accession>
<dbReference type="Gene3D" id="2.30.110.10">
    <property type="entry name" value="Electron Transport, Fmn-binding Protein, Chain A"/>
    <property type="match status" value="1"/>
</dbReference>
<evidence type="ECO:0000313" key="3">
    <source>
        <dbReference type="Proteomes" id="UP000652013"/>
    </source>
</evidence>
<dbReference type="RefSeq" id="WP_239107739.1">
    <property type="nucleotide sequence ID" value="NZ_BAAAGJ010000018.1"/>
</dbReference>
<protein>
    <submittedName>
        <fullName evidence="2">Hydrolase</fullName>
    </submittedName>
</protein>
<keyword evidence="2" id="KW-0378">Hydrolase</keyword>
<feature type="domain" description="Pyridoxamine 5'-phosphate oxidase N-terminal" evidence="1">
    <location>
        <begin position="34"/>
        <end position="132"/>
    </location>
</feature>
<sequence length="223" mass="24194">MGEPVSAGRALQERLGTRARAQRFEDEQVLDHLNPRMRSFIARREMMFVATSDARGACDNTLRAGPPGFVVTLDARRLAWPEYRGNGVLASRGNIAANPHVGLLFVDLVDDLIGLHVNGRAALVGDDELRAAHPGLPADPAPGRRAEQWVLAEVTEAYVHCSKHIPRLYRAAGEGRPGGSDYFGVAADRAAPTAAPAAPPWRSRLRRIVRWRDGARSGGRPAS</sequence>
<evidence type="ECO:0000313" key="2">
    <source>
        <dbReference type="EMBL" id="GIJ04953.1"/>
    </source>
</evidence>
<organism evidence="2 3">
    <name type="scientific">Spirilliplanes yamanashiensis</name>
    <dbReference type="NCBI Taxonomy" id="42233"/>
    <lineage>
        <taxon>Bacteria</taxon>
        <taxon>Bacillati</taxon>
        <taxon>Actinomycetota</taxon>
        <taxon>Actinomycetes</taxon>
        <taxon>Micromonosporales</taxon>
        <taxon>Micromonosporaceae</taxon>
        <taxon>Spirilliplanes</taxon>
    </lineage>
</organism>
<evidence type="ECO:0000259" key="1">
    <source>
        <dbReference type="Pfam" id="PF01243"/>
    </source>
</evidence>
<dbReference type="EMBL" id="BOOY01000030">
    <property type="protein sequence ID" value="GIJ04953.1"/>
    <property type="molecule type" value="Genomic_DNA"/>
</dbReference>
<keyword evidence="3" id="KW-1185">Reference proteome</keyword>
<dbReference type="PANTHER" id="PTHR42815">
    <property type="entry name" value="FAD-BINDING, PUTATIVE (AFU_ORTHOLOGUE AFUA_6G07600)-RELATED"/>
    <property type="match status" value="1"/>
</dbReference>
<dbReference type="PANTHER" id="PTHR42815:SF2">
    <property type="entry name" value="FAD-BINDING, PUTATIVE (AFU_ORTHOLOGUE AFUA_6G07600)-RELATED"/>
    <property type="match status" value="1"/>
</dbReference>
<dbReference type="Pfam" id="PF01243">
    <property type="entry name" value="PNPOx_N"/>
    <property type="match status" value="1"/>
</dbReference>